<feature type="region of interest" description="Disordered" evidence="4">
    <location>
        <begin position="126"/>
        <end position="155"/>
    </location>
</feature>
<dbReference type="InterPro" id="IPR011990">
    <property type="entry name" value="TPR-like_helical_dom_sf"/>
</dbReference>
<keyword evidence="1" id="KW-0677">Repeat</keyword>
<sequence length="709" mass="78214">MIVKSNNDSTSNKRDGNPSASNPSNDNKSTDNKSADTSVPDASASRERGVIASQIKLNQAMAQAGIRSKTELARKIQEIEGLDKIPRSLVSRVFSQPVDLKSLERVANALSCPTWSLYSNADDVTATSASPSPLATTSDALDSPVTASDPQSESVQQHPGRWKWLVASVAVVIAVAFGIVNQVPEDIAPQKSDIVSSEQGLFHRNVVAVMPIEGDDGQLTYTQMLEEAVASVSTFVPGSGFRYGAALSPPSIISDEKAELVVTGELLKIGKHVLLRLSLYDEEGMSHFWSGHFIASASSTYVRESISSAIEHADKGEATPDTPDWENYKRYVDGLTLLEGERNEAVLLKLSDVLHRVIRQSPDFADAHGTLCNVLVQQHIFSGEKSYLAEAESECERARALNADSPTVLLASSALARKAGDANLAAQYLQQLFARDPDNTAALQLFAEVEVQRFRQSGEEQYIKSAEQALIKAIALEPEQWKLPFTLARVYFFTGQVEKAISWSQEAVQDWEGLETLTNLGTYQFCHGDLADARNTYQHALLVSPEHPVITSNLATLYYYLEQYDDALSVYQKLESEESNQTELFQYWVNLADTYYHLGQIDDARALYLKSLDYLDAILTKGEASDMQKAVRISVYVRLMKIDKALASEALLDTLKKEALALEENKDMLTRFHLSLSWLYMGDKERAIRLKKSIEGSCPGFVASPDFTI</sequence>
<feature type="region of interest" description="Disordered" evidence="4">
    <location>
        <begin position="1"/>
        <end position="47"/>
    </location>
</feature>
<dbReference type="Gene3D" id="1.25.40.10">
    <property type="entry name" value="Tetratricopeptide repeat domain"/>
    <property type="match status" value="2"/>
</dbReference>
<dbReference type="PANTHER" id="PTHR45586">
    <property type="entry name" value="TPR REPEAT-CONTAINING PROTEIN PA4667"/>
    <property type="match status" value="1"/>
</dbReference>
<gene>
    <name evidence="5" type="ORF">BFC18_20365</name>
</gene>
<evidence type="ECO:0000256" key="1">
    <source>
        <dbReference type="ARBA" id="ARBA00022737"/>
    </source>
</evidence>
<evidence type="ECO:0000256" key="2">
    <source>
        <dbReference type="ARBA" id="ARBA00022803"/>
    </source>
</evidence>
<dbReference type="Pfam" id="PF13432">
    <property type="entry name" value="TPR_16"/>
    <property type="match status" value="1"/>
</dbReference>
<dbReference type="SMART" id="SM00028">
    <property type="entry name" value="TPR"/>
    <property type="match status" value="3"/>
</dbReference>
<keyword evidence="6" id="KW-1185">Reference proteome</keyword>
<evidence type="ECO:0000313" key="5">
    <source>
        <dbReference type="EMBL" id="OFC69090.1"/>
    </source>
</evidence>
<organism evidence="5 6">
    <name type="scientific">Alteromonas confluentis</name>
    <dbReference type="NCBI Taxonomy" id="1656094"/>
    <lineage>
        <taxon>Bacteria</taxon>
        <taxon>Pseudomonadati</taxon>
        <taxon>Pseudomonadota</taxon>
        <taxon>Gammaproteobacteria</taxon>
        <taxon>Alteromonadales</taxon>
        <taxon>Alteromonadaceae</taxon>
        <taxon>Alteromonas/Salinimonas group</taxon>
        <taxon>Alteromonas</taxon>
    </lineage>
</organism>
<evidence type="ECO:0000313" key="6">
    <source>
        <dbReference type="Proteomes" id="UP000175691"/>
    </source>
</evidence>
<comment type="caution">
    <text evidence="5">The sequence shown here is derived from an EMBL/GenBank/DDBJ whole genome shotgun (WGS) entry which is preliminary data.</text>
</comment>
<evidence type="ECO:0000256" key="3">
    <source>
        <dbReference type="PROSITE-ProRule" id="PRU00339"/>
    </source>
</evidence>
<dbReference type="PANTHER" id="PTHR45586:SF1">
    <property type="entry name" value="LIPOPOLYSACCHARIDE ASSEMBLY PROTEIN B"/>
    <property type="match status" value="1"/>
</dbReference>
<dbReference type="EMBL" id="MDHN01000041">
    <property type="protein sequence ID" value="OFC69090.1"/>
    <property type="molecule type" value="Genomic_DNA"/>
</dbReference>
<proteinExistence type="predicted"/>
<dbReference type="Proteomes" id="UP000175691">
    <property type="component" value="Unassembled WGS sequence"/>
</dbReference>
<dbReference type="PROSITE" id="PS50005">
    <property type="entry name" value="TPR"/>
    <property type="match status" value="1"/>
</dbReference>
<evidence type="ECO:0000256" key="4">
    <source>
        <dbReference type="SAM" id="MobiDB-lite"/>
    </source>
</evidence>
<dbReference type="SUPFAM" id="SSF48452">
    <property type="entry name" value="TPR-like"/>
    <property type="match status" value="2"/>
</dbReference>
<feature type="compositionally biased region" description="Polar residues" evidence="4">
    <location>
        <begin position="18"/>
        <end position="27"/>
    </location>
</feature>
<feature type="compositionally biased region" description="Polar residues" evidence="4">
    <location>
        <begin position="145"/>
        <end position="155"/>
    </location>
</feature>
<dbReference type="STRING" id="1656094.BFC18_20365"/>
<accession>A0A1E7Z6F9</accession>
<dbReference type="InterPro" id="IPR051012">
    <property type="entry name" value="CellSynth/LPSAsmb/PSIAsmb"/>
</dbReference>
<dbReference type="InterPro" id="IPR019734">
    <property type="entry name" value="TPR_rpt"/>
</dbReference>
<name>A0A1E7Z6F9_9ALTE</name>
<keyword evidence="2 3" id="KW-0802">TPR repeat</keyword>
<feature type="repeat" description="TPR" evidence="3">
    <location>
        <begin position="514"/>
        <end position="547"/>
    </location>
</feature>
<reference evidence="5 6" key="1">
    <citation type="submission" date="2016-08" db="EMBL/GenBank/DDBJ databases">
        <authorList>
            <person name="Seilhamer J.J."/>
        </authorList>
    </citation>
    <scope>NUCLEOTIDE SEQUENCE [LARGE SCALE GENOMIC DNA]</scope>
    <source>
        <strain evidence="5 6">KCTC 42603</strain>
    </source>
</reference>
<protein>
    <submittedName>
        <fullName evidence="5">Uncharacterized protein</fullName>
    </submittedName>
</protein>
<feature type="compositionally biased region" description="Low complexity" evidence="4">
    <location>
        <begin position="126"/>
        <end position="140"/>
    </location>
</feature>
<dbReference type="AlphaFoldDB" id="A0A1E7Z6F9"/>
<feature type="compositionally biased region" description="Polar residues" evidence="4">
    <location>
        <begin position="1"/>
        <end position="10"/>
    </location>
</feature>